<dbReference type="GO" id="GO:0005829">
    <property type="term" value="C:cytosol"/>
    <property type="evidence" value="ECO:0007669"/>
    <property type="project" value="TreeGrafter"/>
</dbReference>
<dbReference type="RefSeq" id="WP_129173719.1">
    <property type="nucleotide sequence ID" value="NZ_JACCBI010000001.1"/>
</dbReference>
<proteinExistence type="predicted"/>
<dbReference type="UniPathway" id="UPA00057">
    <property type="reaction ID" value="UER00099"/>
</dbReference>
<organism evidence="13 14">
    <name type="scientific">Agromyces atrinae</name>
    <dbReference type="NCBI Taxonomy" id="592376"/>
    <lineage>
        <taxon>Bacteria</taxon>
        <taxon>Bacillati</taxon>
        <taxon>Actinomycetota</taxon>
        <taxon>Actinomycetes</taxon>
        <taxon>Micrococcales</taxon>
        <taxon>Microbacteriaceae</taxon>
        <taxon>Agromyces</taxon>
    </lineage>
</organism>
<dbReference type="NCBIfam" id="TIGR01220">
    <property type="entry name" value="Pmev_kin_Gr_pos"/>
    <property type="match status" value="1"/>
</dbReference>
<dbReference type="Proteomes" id="UP000292686">
    <property type="component" value="Unassembled WGS sequence"/>
</dbReference>
<dbReference type="PRINTS" id="PR00959">
    <property type="entry name" value="MEVGALKINASE"/>
</dbReference>
<reference evidence="12 15" key="2">
    <citation type="submission" date="2020-07" db="EMBL/GenBank/DDBJ databases">
        <title>Sequencing the genomes of 1000 actinobacteria strains.</title>
        <authorList>
            <person name="Klenk H.-P."/>
        </authorList>
    </citation>
    <scope>NUCLEOTIDE SEQUENCE [LARGE SCALE GENOMIC DNA]</scope>
    <source>
        <strain evidence="12 15">DSM 23870</strain>
    </source>
</reference>
<name>A0A4Q2M4Y2_9MICO</name>
<evidence type="ECO:0000259" key="11">
    <source>
        <dbReference type="Pfam" id="PF08544"/>
    </source>
</evidence>
<dbReference type="GO" id="GO:0005524">
    <property type="term" value="F:ATP binding"/>
    <property type="evidence" value="ECO:0007669"/>
    <property type="project" value="UniProtKB-KW"/>
</dbReference>
<dbReference type="InterPro" id="IPR020568">
    <property type="entry name" value="Ribosomal_Su5_D2-typ_SF"/>
</dbReference>
<feature type="domain" description="GHMP kinase N-terminal" evidence="10">
    <location>
        <begin position="71"/>
        <end position="159"/>
    </location>
</feature>
<feature type="domain" description="GHMP kinase C-terminal" evidence="11">
    <location>
        <begin position="276"/>
        <end position="328"/>
    </location>
</feature>
<dbReference type="SUPFAM" id="SSF54211">
    <property type="entry name" value="Ribosomal protein S5 domain 2-like"/>
    <property type="match status" value="1"/>
</dbReference>
<keyword evidence="5 13" id="KW-0418">Kinase</keyword>
<evidence type="ECO:0000256" key="2">
    <source>
        <dbReference type="ARBA" id="ARBA00022516"/>
    </source>
</evidence>
<dbReference type="PANTHER" id="PTHR43290">
    <property type="entry name" value="MEVALONATE KINASE"/>
    <property type="match status" value="1"/>
</dbReference>
<dbReference type="Pfam" id="PF08544">
    <property type="entry name" value="GHMP_kinases_C"/>
    <property type="match status" value="1"/>
</dbReference>
<keyword evidence="14" id="KW-1185">Reference proteome</keyword>
<dbReference type="InterPro" id="IPR036554">
    <property type="entry name" value="GHMP_kinase_C_sf"/>
</dbReference>
<dbReference type="InterPro" id="IPR006205">
    <property type="entry name" value="Mev_gal_kin"/>
</dbReference>
<dbReference type="OrthoDB" id="1522677at2"/>
<comment type="caution">
    <text evidence="13">The sequence shown here is derived from an EMBL/GenBank/DDBJ whole genome shotgun (WGS) entry which is preliminary data.</text>
</comment>
<evidence type="ECO:0000256" key="4">
    <source>
        <dbReference type="ARBA" id="ARBA00022741"/>
    </source>
</evidence>
<keyword evidence="3 13" id="KW-0808">Transferase</keyword>
<dbReference type="EMBL" id="SDPM01000003">
    <property type="protein sequence ID" value="RXZ86918.1"/>
    <property type="molecule type" value="Genomic_DNA"/>
</dbReference>
<evidence type="ECO:0000256" key="5">
    <source>
        <dbReference type="ARBA" id="ARBA00022777"/>
    </source>
</evidence>
<keyword evidence="6" id="KW-0067">ATP-binding</keyword>
<dbReference type="GO" id="GO:0004496">
    <property type="term" value="F:mevalonate kinase activity"/>
    <property type="evidence" value="ECO:0007669"/>
    <property type="project" value="InterPro"/>
</dbReference>
<gene>
    <name evidence="12" type="ORF">BJ972_001769</name>
    <name evidence="13" type="ORF">ESP50_07595</name>
</gene>
<dbReference type="AlphaFoldDB" id="A0A4Q2M4Y2"/>
<evidence type="ECO:0000256" key="1">
    <source>
        <dbReference type="ARBA" id="ARBA00022490"/>
    </source>
</evidence>
<comment type="pathway">
    <text evidence="9">Isoprenoid biosynthesis; isopentenyl diphosphate biosynthesis via mevalonate pathway; isopentenyl diphosphate from (R)-mevalonate: step 1/3.</text>
</comment>
<accession>A0A4Q2M4Y2</accession>
<evidence type="ECO:0000256" key="6">
    <source>
        <dbReference type="ARBA" id="ARBA00022840"/>
    </source>
</evidence>
<dbReference type="InterPro" id="IPR014721">
    <property type="entry name" value="Ribsml_uS5_D2-typ_fold_subgr"/>
</dbReference>
<dbReference type="PANTHER" id="PTHR43290:SF2">
    <property type="entry name" value="MEVALONATE KINASE"/>
    <property type="match status" value="1"/>
</dbReference>
<dbReference type="SUPFAM" id="SSF55060">
    <property type="entry name" value="GHMP Kinase, C-terminal domain"/>
    <property type="match status" value="1"/>
</dbReference>
<keyword evidence="2" id="KW-0444">Lipid biosynthesis</keyword>
<evidence type="ECO:0000256" key="9">
    <source>
        <dbReference type="ARBA" id="ARBA00029438"/>
    </source>
</evidence>
<dbReference type="InterPro" id="IPR013750">
    <property type="entry name" value="GHMP_kinase_C_dom"/>
</dbReference>
<dbReference type="EC" id="2.7.4.2" evidence="13"/>
<evidence type="ECO:0000256" key="7">
    <source>
        <dbReference type="ARBA" id="ARBA00022842"/>
    </source>
</evidence>
<dbReference type="Pfam" id="PF00288">
    <property type="entry name" value="GHMP_kinases_N"/>
    <property type="match status" value="1"/>
</dbReference>
<sequence length="362" mass="37102">MIEASAPGKLFVAGEYAVVEPGGSAILVAVDRFVSVSGVDAEVGSVQSSHYGAEPRPWGVEAHDVVSAAIEVVGSLARDHGRTARPLALTIDSGLDDSDGSKYGLGSSAAVVVAIVRVLAEANDVPLDAQTTLRLALLATWAVNPAASGGDVAASSLGGWIRYRSADAAELLDRRERFGVAEALTGEWGSLAATPLPAPEGEPLLVGWTGSPASTAALVGRSRQGRAVRDADYRAFFAESDAAVSELGAAIARGDDDARASGIRHARAALAHYATLTGIEIETPALTELCAIAERHGAPAKSSGAGGGDCGIALAGRAVDRERLRAEWLAADIRPLDLRAWPHATTTTEAPAGVAATPRRTP</sequence>
<evidence type="ECO:0000256" key="3">
    <source>
        <dbReference type="ARBA" id="ARBA00022679"/>
    </source>
</evidence>
<protein>
    <submittedName>
        <fullName evidence="13">Phosphomevalonate kinase</fullName>
        <ecNumber evidence="13">2.7.4.2</ecNumber>
    </submittedName>
</protein>
<dbReference type="InterPro" id="IPR005917">
    <property type="entry name" value="Pmev_kinase_bact"/>
</dbReference>
<evidence type="ECO:0000313" key="12">
    <source>
        <dbReference type="EMBL" id="NYD67250.1"/>
    </source>
</evidence>
<dbReference type="GO" id="GO:0019287">
    <property type="term" value="P:isopentenyl diphosphate biosynthetic process, mevalonate pathway"/>
    <property type="evidence" value="ECO:0007669"/>
    <property type="project" value="UniProtKB-UniPathway"/>
</dbReference>
<dbReference type="Gene3D" id="3.30.230.10">
    <property type="match status" value="1"/>
</dbReference>
<keyword evidence="7" id="KW-0460">Magnesium</keyword>
<dbReference type="InterPro" id="IPR006204">
    <property type="entry name" value="GHMP_kinase_N_dom"/>
</dbReference>
<dbReference type="Proteomes" id="UP000581087">
    <property type="component" value="Unassembled WGS sequence"/>
</dbReference>
<evidence type="ECO:0000313" key="13">
    <source>
        <dbReference type="EMBL" id="RXZ86918.1"/>
    </source>
</evidence>
<evidence type="ECO:0000313" key="15">
    <source>
        <dbReference type="Proteomes" id="UP000581087"/>
    </source>
</evidence>
<dbReference type="GO" id="GO:0004631">
    <property type="term" value="F:phosphomevalonate kinase activity"/>
    <property type="evidence" value="ECO:0007669"/>
    <property type="project" value="UniProtKB-EC"/>
</dbReference>
<reference evidence="13 14" key="1">
    <citation type="submission" date="2019-01" db="EMBL/GenBank/DDBJ databases">
        <title>Agromyces.</title>
        <authorList>
            <person name="Li J."/>
        </authorList>
    </citation>
    <scope>NUCLEOTIDE SEQUENCE [LARGE SCALE GENOMIC DNA]</scope>
    <source>
        <strain evidence="13 14">DSM 23870</strain>
    </source>
</reference>
<keyword evidence="4" id="KW-0547">Nucleotide-binding</keyword>
<evidence type="ECO:0000256" key="8">
    <source>
        <dbReference type="ARBA" id="ARBA00023098"/>
    </source>
</evidence>
<evidence type="ECO:0000313" key="14">
    <source>
        <dbReference type="Proteomes" id="UP000292686"/>
    </source>
</evidence>
<dbReference type="Gene3D" id="3.30.70.890">
    <property type="entry name" value="GHMP kinase, C-terminal domain"/>
    <property type="match status" value="1"/>
</dbReference>
<keyword evidence="1" id="KW-0963">Cytoplasm</keyword>
<dbReference type="EMBL" id="JACCBI010000001">
    <property type="protein sequence ID" value="NYD67250.1"/>
    <property type="molecule type" value="Genomic_DNA"/>
</dbReference>
<keyword evidence="8" id="KW-0443">Lipid metabolism</keyword>
<evidence type="ECO:0000259" key="10">
    <source>
        <dbReference type="Pfam" id="PF00288"/>
    </source>
</evidence>